<dbReference type="Pfam" id="PF21863">
    <property type="entry name" value="HTH_67"/>
    <property type="match status" value="1"/>
</dbReference>
<dbReference type="NCBIfam" id="NF047719">
    <property type="entry name" value="SCO6745_fam_HTH"/>
    <property type="match status" value="1"/>
</dbReference>
<dbReference type="AlphaFoldDB" id="A0A1A3TXU3"/>
<evidence type="ECO:0000313" key="2">
    <source>
        <dbReference type="Proteomes" id="UP000093759"/>
    </source>
</evidence>
<name>A0A1A3TXU3_MYCSD</name>
<reference evidence="2" key="1">
    <citation type="submission" date="2016-06" db="EMBL/GenBank/DDBJ databases">
        <authorList>
            <person name="Sutton G."/>
            <person name="Brinkac L."/>
            <person name="Sanka R."/>
            <person name="Adams M."/>
            <person name="Lau E."/>
            <person name="Garcia-Basteiro A."/>
            <person name="Lopez-Varela E."/>
            <person name="Palencia S."/>
        </authorList>
    </citation>
    <scope>NUCLEOTIDE SEQUENCE [LARGE SCALE GENOMIC DNA]</scope>
    <source>
        <strain evidence="2">1274684.2</strain>
    </source>
</reference>
<evidence type="ECO:0008006" key="3">
    <source>
        <dbReference type="Google" id="ProtNLM"/>
    </source>
</evidence>
<organism evidence="1 2">
    <name type="scientific">Mycolicibacter sinensis (strain JDM601)</name>
    <name type="common">Mycobacterium sinense</name>
    <dbReference type="NCBI Taxonomy" id="875328"/>
    <lineage>
        <taxon>Bacteria</taxon>
        <taxon>Bacillati</taxon>
        <taxon>Actinomycetota</taxon>
        <taxon>Actinomycetes</taxon>
        <taxon>Mycobacteriales</taxon>
        <taxon>Mycobacteriaceae</taxon>
        <taxon>Mycolicibacter</taxon>
    </lineage>
</organism>
<sequence>MSGTLAESIASLRQRMRHTEPMTAAPARALSTAIEAFAGQVYFAPECHRGYAALGFRPSPATSGGVEMPDGPAYFCSRGSALGQAPGAVIAATFAVFNPAVVVPAVDYGWTLTDAPTIRAARTDGSVAQLRRVLGESPEGLARAVELLRRAADGLALAGKPLFAGLVADGLAGDPLTDAWQLADQLREYRGDAHVNAWTAEGFDGVEIGLITELYRGFRPRTYVRSRAWSADELSAGEERLAQRGLARDGALTDAGRAARESVETATDAACAPIVARLGDDLGELVELVGGWSKRLRAAGAFPRG</sequence>
<evidence type="ECO:0000313" key="1">
    <source>
        <dbReference type="EMBL" id="OBK87454.1"/>
    </source>
</evidence>
<accession>A0A1A3TXU3</accession>
<dbReference type="InterPro" id="IPR054058">
    <property type="entry name" value="HTH_67"/>
</dbReference>
<dbReference type="Proteomes" id="UP000093759">
    <property type="component" value="Unassembled WGS sequence"/>
</dbReference>
<comment type="caution">
    <text evidence="1">The sequence shown here is derived from an EMBL/GenBank/DDBJ whole genome shotgun (WGS) entry which is preliminary data.</text>
</comment>
<dbReference type="EMBL" id="LZMF01000073">
    <property type="protein sequence ID" value="OBK87454.1"/>
    <property type="molecule type" value="Genomic_DNA"/>
</dbReference>
<proteinExistence type="predicted"/>
<protein>
    <recommendedName>
        <fullName evidence="3">SalK</fullName>
    </recommendedName>
</protein>
<gene>
    <name evidence="1" type="ORF">A5648_03580</name>
</gene>